<comment type="caution">
    <text evidence="2">The sequence shown here is derived from an EMBL/GenBank/DDBJ whole genome shotgun (WGS) entry which is preliminary data.</text>
</comment>
<dbReference type="Proteomes" id="UP000558488">
    <property type="component" value="Unassembled WGS sequence"/>
</dbReference>
<keyword evidence="1" id="KW-0560">Oxidoreductase</keyword>
<keyword evidence="3" id="KW-1185">Reference proteome</keyword>
<dbReference type="EMBL" id="JACAGB010000055">
    <property type="protein sequence ID" value="KAF6281896.1"/>
    <property type="molecule type" value="Genomic_DNA"/>
</dbReference>
<evidence type="ECO:0000313" key="3">
    <source>
        <dbReference type="Proteomes" id="UP000558488"/>
    </source>
</evidence>
<dbReference type="PANTHER" id="PTHR43380">
    <property type="entry name" value="2-OXOISOVALERATE DEHYDROGENASE SUBUNIT ALPHA, MITOCHONDRIAL"/>
    <property type="match status" value="1"/>
</dbReference>
<sequence>MWMWGPSRGLGRAGFQLLRRLGTRGLAVSHSQRQQQQHFSSLDDKPQFPGASAEFIDKLEFMQPNVISGIPISRVMDRQGQIINPSEDPHLPQEKVLRFYKSMTLLNTMDRILYESQRQGRISFYMTNYGEEGECSSPGQH</sequence>
<dbReference type="EC" id="1.2.4.4" evidence="1"/>
<organism evidence="2 3">
    <name type="scientific">Pipistrellus kuhlii</name>
    <name type="common">Kuhl's pipistrelle</name>
    <dbReference type="NCBI Taxonomy" id="59472"/>
    <lineage>
        <taxon>Eukaryota</taxon>
        <taxon>Metazoa</taxon>
        <taxon>Chordata</taxon>
        <taxon>Craniata</taxon>
        <taxon>Vertebrata</taxon>
        <taxon>Euteleostomi</taxon>
        <taxon>Mammalia</taxon>
        <taxon>Eutheria</taxon>
        <taxon>Laurasiatheria</taxon>
        <taxon>Chiroptera</taxon>
        <taxon>Yangochiroptera</taxon>
        <taxon>Vespertilionidae</taxon>
        <taxon>Pipistrellus</taxon>
    </lineage>
</organism>
<comment type="catalytic activity">
    <reaction evidence="1">
        <text>N(6)-[(R)-lipoyl]-L-lysyl-[protein] + 3-methyl-2-oxobutanoate + H(+) = N(6)-[(R)-S(8)-2-methylpropanoyldihydrolipoyl]-L-lysyl-[protein] + CO2</text>
        <dbReference type="Rhea" id="RHEA:13457"/>
        <dbReference type="Rhea" id="RHEA-COMP:10474"/>
        <dbReference type="Rhea" id="RHEA-COMP:10497"/>
        <dbReference type="ChEBI" id="CHEBI:11851"/>
        <dbReference type="ChEBI" id="CHEBI:15378"/>
        <dbReference type="ChEBI" id="CHEBI:16526"/>
        <dbReference type="ChEBI" id="CHEBI:83099"/>
        <dbReference type="ChEBI" id="CHEBI:83142"/>
        <dbReference type="EC" id="1.2.4.4"/>
    </reaction>
</comment>
<gene>
    <name evidence="2" type="ORF">mPipKuh1_010197</name>
</gene>
<comment type="similarity">
    <text evidence="1">Belongs to the BCKDHA family.</text>
</comment>
<dbReference type="AlphaFoldDB" id="A0A7J7S0A5"/>
<proteinExistence type="inferred from homology"/>
<comment type="function">
    <text evidence="1">Together with BCKDHB forms the heterotetrameric E1 subunit of the mitochondrial branched-chain alpha-ketoacid dehydrogenase (BCKD) complex. The BCKD complex catalyzes the multi-step oxidative decarboxylation of alpha-ketoacids derived from the branched-chain amino-acids valine, leucine and isoleucine producing CO2 and acyl-CoA which is subsequently utilized to produce energy. The E1 subunit catalyzes the first step with the decarboxylation of the alpha-ketoacid forming an enzyme-product intermediate. A reductive acylation mediated by the lipoylamide cofactor of E2 extracts the acyl group from the E1 active site for the next step of the reaction.</text>
</comment>
<dbReference type="SUPFAM" id="SSF52518">
    <property type="entry name" value="Thiamin diphosphate-binding fold (THDP-binding)"/>
    <property type="match status" value="1"/>
</dbReference>
<dbReference type="GO" id="GO:0009083">
    <property type="term" value="P:branched-chain amino acid catabolic process"/>
    <property type="evidence" value="ECO:0007669"/>
    <property type="project" value="TreeGrafter"/>
</dbReference>
<evidence type="ECO:0000256" key="1">
    <source>
        <dbReference type="RuleBase" id="RU365014"/>
    </source>
</evidence>
<evidence type="ECO:0000313" key="2">
    <source>
        <dbReference type="EMBL" id="KAF6281896.1"/>
    </source>
</evidence>
<reference evidence="2 3" key="1">
    <citation type="journal article" date="2020" name="Nature">
        <title>Six reference-quality genomes reveal evolution of bat adaptations.</title>
        <authorList>
            <person name="Jebb D."/>
            <person name="Huang Z."/>
            <person name="Pippel M."/>
            <person name="Hughes G.M."/>
            <person name="Lavrichenko K."/>
            <person name="Devanna P."/>
            <person name="Winkler S."/>
            <person name="Jermiin L.S."/>
            <person name="Skirmuntt E.C."/>
            <person name="Katzourakis A."/>
            <person name="Burkitt-Gray L."/>
            <person name="Ray D.A."/>
            <person name="Sullivan K.A.M."/>
            <person name="Roscito J.G."/>
            <person name="Kirilenko B.M."/>
            <person name="Davalos L.M."/>
            <person name="Corthals A.P."/>
            <person name="Power M.L."/>
            <person name="Jones G."/>
            <person name="Ransome R.D."/>
            <person name="Dechmann D.K.N."/>
            <person name="Locatelli A.G."/>
            <person name="Puechmaille S.J."/>
            <person name="Fedrigo O."/>
            <person name="Jarvis E.D."/>
            <person name="Hiller M."/>
            <person name="Vernes S.C."/>
            <person name="Myers E.W."/>
            <person name="Teeling E.C."/>
        </authorList>
    </citation>
    <scope>NUCLEOTIDE SEQUENCE [LARGE SCALE GENOMIC DNA]</scope>
    <source>
        <strain evidence="2">MPipKuh1</strain>
        <tissue evidence="2">Flight muscle</tissue>
    </source>
</reference>
<comment type="cofactor">
    <cofactor evidence="1">
        <name>thiamine diphosphate</name>
        <dbReference type="ChEBI" id="CHEBI:58937"/>
    </cofactor>
</comment>
<protein>
    <recommendedName>
        <fullName evidence="1">2-oxoisovalerate dehydrogenase subunit alpha</fullName>
        <ecNumber evidence="1">1.2.4.4</ecNumber>
    </recommendedName>
    <alternativeName>
        <fullName evidence="1">Branched-chain alpha-keto acid dehydrogenase E1 component alpha chain</fullName>
    </alternativeName>
</protein>
<dbReference type="Gene3D" id="3.40.50.970">
    <property type="match status" value="1"/>
</dbReference>
<dbReference type="PANTHER" id="PTHR43380:SF1">
    <property type="entry name" value="2-OXOISOVALERATE DEHYDROGENASE SUBUNIT ALPHA, MITOCHONDRIAL"/>
    <property type="match status" value="1"/>
</dbReference>
<accession>A0A7J7S0A5</accession>
<dbReference type="InterPro" id="IPR050771">
    <property type="entry name" value="Alpha-ketoacid_DH_E1_comp"/>
</dbReference>
<name>A0A7J7S0A5_PIPKU</name>
<keyword evidence="1" id="KW-0786">Thiamine pyrophosphate</keyword>
<dbReference type="GO" id="GO:0003863">
    <property type="term" value="F:branched-chain 2-oxo acid dehydrogenase activity"/>
    <property type="evidence" value="ECO:0007669"/>
    <property type="project" value="UniProtKB-EC"/>
</dbReference>
<dbReference type="InterPro" id="IPR029061">
    <property type="entry name" value="THDP-binding"/>
</dbReference>